<evidence type="ECO:0000313" key="1">
    <source>
        <dbReference type="EMBL" id="MBB4015100.1"/>
    </source>
</evidence>
<reference evidence="1 2" key="1">
    <citation type="submission" date="2020-08" db="EMBL/GenBank/DDBJ databases">
        <title>Genomic Encyclopedia of Type Strains, Phase IV (KMG-IV): sequencing the most valuable type-strain genomes for metagenomic binning, comparative biology and taxonomic classification.</title>
        <authorList>
            <person name="Goeker M."/>
        </authorList>
    </citation>
    <scope>NUCLEOTIDE SEQUENCE [LARGE SCALE GENOMIC DNA]</scope>
    <source>
        <strain evidence="1 2">DSM 103737</strain>
    </source>
</reference>
<dbReference type="InterPro" id="IPR000836">
    <property type="entry name" value="PRTase_dom"/>
</dbReference>
<dbReference type="SUPFAM" id="SSF53271">
    <property type="entry name" value="PRTase-like"/>
    <property type="match status" value="1"/>
</dbReference>
<dbReference type="Gene3D" id="3.40.50.2020">
    <property type="match status" value="1"/>
</dbReference>
<comment type="caution">
    <text evidence="1">The sequence shown here is derived from an EMBL/GenBank/DDBJ whole genome shotgun (WGS) entry which is preliminary data.</text>
</comment>
<accession>A0A840BQ42</accession>
<dbReference type="CDD" id="cd06223">
    <property type="entry name" value="PRTases_typeI"/>
    <property type="match status" value="1"/>
</dbReference>
<dbReference type="AlphaFoldDB" id="A0A840BQ42"/>
<keyword evidence="2" id="KW-1185">Reference proteome</keyword>
<dbReference type="Proteomes" id="UP000577362">
    <property type="component" value="Unassembled WGS sequence"/>
</dbReference>
<dbReference type="RefSeq" id="WP_183315394.1">
    <property type="nucleotide sequence ID" value="NZ_JACIEN010000001.1"/>
</dbReference>
<dbReference type="InterPro" id="IPR029057">
    <property type="entry name" value="PRTase-like"/>
</dbReference>
<name>A0A840BQ42_9HYPH</name>
<gene>
    <name evidence="1" type="ORF">GGR16_000106</name>
</gene>
<evidence type="ECO:0008006" key="3">
    <source>
        <dbReference type="Google" id="ProtNLM"/>
    </source>
</evidence>
<organism evidence="1 2">
    <name type="scientific">Chelatococcus caeni</name>
    <dbReference type="NCBI Taxonomy" id="1348468"/>
    <lineage>
        <taxon>Bacteria</taxon>
        <taxon>Pseudomonadati</taxon>
        <taxon>Pseudomonadota</taxon>
        <taxon>Alphaproteobacteria</taxon>
        <taxon>Hyphomicrobiales</taxon>
        <taxon>Chelatococcaceae</taxon>
        <taxon>Chelatococcus</taxon>
    </lineage>
</organism>
<evidence type="ECO:0000313" key="2">
    <source>
        <dbReference type="Proteomes" id="UP000577362"/>
    </source>
</evidence>
<protein>
    <recommendedName>
        <fullName evidence="3">Phosphoribosyltransferase domain-containing protein</fullName>
    </recommendedName>
</protein>
<sequence>MGINVYANKTVIIDHSHQELVDTSIEGNPTEGAIDGLRIQYVFRRKTTKGHDRDGNPLVYALKQMNGYRMQPMYHQMLYKRADEILAVFVGDLDVDALVDVPSSKPLCRLFATRVAEVSGLPLVESNFLRKRTVGEVLDAIDASFPQFTKDRDERAFKAELGQLRRAKRDTDFQMKEVAKPMRRFFQPFTVSGEVPALAGQRIALIDDLVSSGTSIISVAECLREQGAIVERGVCLLSDLNAVRPSS</sequence>
<dbReference type="EMBL" id="JACIEN010000001">
    <property type="protein sequence ID" value="MBB4015100.1"/>
    <property type="molecule type" value="Genomic_DNA"/>
</dbReference>
<proteinExistence type="predicted"/>